<gene>
    <name evidence="2" type="ORF">M670_03260</name>
</gene>
<dbReference type="AlphaFoldDB" id="A0A072NKJ7"/>
<protein>
    <recommendedName>
        <fullName evidence="1">Schlafen group 3-like DNA/RNA helicase domain-containing protein</fullName>
    </recommendedName>
</protein>
<comment type="caution">
    <text evidence="2">The sequence shown here is derived from an EMBL/GenBank/DDBJ whole genome shotgun (WGS) entry which is preliminary data.</text>
</comment>
<dbReference type="InterPro" id="IPR018647">
    <property type="entry name" value="SLFN_3-like_DNA/RNA_helicase"/>
</dbReference>
<name>A0A072NKJ7_SCHAZ</name>
<dbReference type="CDD" id="cd00009">
    <property type="entry name" value="AAA"/>
    <property type="match status" value="1"/>
</dbReference>
<evidence type="ECO:0000313" key="2">
    <source>
        <dbReference type="EMBL" id="KEF37453.1"/>
    </source>
</evidence>
<dbReference type="Proteomes" id="UP000027936">
    <property type="component" value="Unassembled WGS sequence"/>
</dbReference>
<evidence type="ECO:0000259" key="1">
    <source>
        <dbReference type="Pfam" id="PF09848"/>
    </source>
</evidence>
<reference evidence="2 3" key="1">
    <citation type="submission" date="2014-04" db="EMBL/GenBank/DDBJ databases">
        <title>Draft genome sequence of Bacillus azotoformans MEV2011, a (co-) denitrifying strain unable to grow in the presence of oxygen.</title>
        <authorList>
            <person name="Nielsen M."/>
            <person name="Schreiber L."/>
            <person name="Finster K."/>
            <person name="Schramm A."/>
        </authorList>
    </citation>
    <scope>NUCLEOTIDE SEQUENCE [LARGE SCALE GENOMIC DNA]</scope>
    <source>
        <strain evidence="2 3">MEV2011</strain>
    </source>
</reference>
<sequence length="505" mass="59445">MENGEAILKTINLVSLISAKEDLDAINFAKYIEQFGINPRIRTSEIKDIKALVGEFRKRDDKFDIFNDYYVGFMIKQIGKEFDLLRIGKNSIINIELKLISTEEKIKKQLVQNRHYLKFLDVDVFNFTYISSTQKLYCLVGPDSIEEIGFEILIEKLKEQKIKEIEDLNEVFDPTHYLISPFTEAFIEDKYFLSAQQNTYKRDIINLTPTDQTIFVSIKGGTGTGKTLLTYDIAKEYMRQSKKVLIFNCGKLNDGHERLKTQYYWPIEAISNFNEGNSLEMDIQQYELIIFDEAQRMYKNKFLKLTNMIKQFKIKCIFSYDPDQCLTELEIENNIPKLIEENLNPHQYELTTIIRHNKEIHAFINNLFDLSKHANVDNYSDVSIQYFSSKSATTSYLQLLQQEGWKVIDYTEEQYIENPDNDHKITARAKYQYGTGQELDHVVAVIDEYFYYKRNHKLATNDIEKQTFYQPIKMLYQNISRTKKKLHIVVHNNSDVLDKILKILN</sequence>
<dbReference type="SUPFAM" id="SSF52540">
    <property type="entry name" value="P-loop containing nucleoside triphosphate hydrolases"/>
    <property type="match status" value="1"/>
</dbReference>
<dbReference type="Gene3D" id="3.40.50.300">
    <property type="entry name" value="P-loop containing nucleotide triphosphate hydrolases"/>
    <property type="match status" value="1"/>
</dbReference>
<dbReference type="InterPro" id="IPR027417">
    <property type="entry name" value="P-loop_NTPase"/>
</dbReference>
<feature type="domain" description="Schlafen group 3-like DNA/RNA helicase" evidence="1">
    <location>
        <begin position="217"/>
        <end position="402"/>
    </location>
</feature>
<accession>A0A072NKJ7</accession>
<organism evidence="2 3">
    <name type="scientific">Schinkia azotoformans MEV2011</name>
    <dbReference type="NCBI Taxonomy" id="1348973"/>
    <lineage>
        <taxon>Bacteria</taxon>
        <taxon>Bacillati</taxon>
        <taxon>Bacillota</taxon>
        <taxon>Bacilli</taxon>
        <taxon>Bacillales</taxon>
        <taxon>Bacillaceae</taxon>
        <taxon>Calidifontibacillus/Schinkia group</taxon>
        <taxon>Schinkia</taxon>
    </lineage>
</organism>
<dbReference type="EMBL" id="JJRY01000014">
    <property type="protein sequence ID" value="KEF37453.1"/>
    <property type="molecule type" value="Genomic_DNA"/>
</dbReference>
<dbReference type="PATRIC" id="fig|1348973.3.peg.3139"/>
<proteinExistence type="predicted"/>
<dbReference type="Pfam" id="PF09848">
    <property type="entry name" value="SLFN-g3_helicase"/>
    <property type="match status" value="1"/>
</dbReference>
<evidence type="ECO:0000313" key="3">
    <source>
        <dbReference type="Proteomes" id="UP000027936"/>
    </source>
</evidence>